<accession>A0ABN2NEL9</accession>
<evidence type="ECO:0000259" key="1">
    <source>
        <dbReference type="Pfam" id="PF01872"/>
    </source>
</evidence>
<dbReference type="Proteomes" id="UP001501094">
    <property type="component" value="Unassembled WGS sequence"/>
</dbReference>
<keyword evidence="3" id="KW-1185">Reference proteome</keyword>
<dbReference type="PANTHER" id="PTHR38011">
    <property type="entry name" value="DIHYDROFOLATE REDUCTASE FAMILY PROTEIN (AFU_ORTHOLOGUE AFUA_8G06820)"/>
    <property type="match status" value="1"/>
</dbReference>
<evidence type="ECO:0000313" key="3">
    <source>
        <dbReference type="Proteomes" id="UP001501094"/>
    </source>
</evidence>
<dbReference type="Gene3D" id="3.40.430.10">
    <property type="entry name" value="Dihydrofolate Reductase, subunit A"/>
    <property type="match status" value="1"/>
</dbReference>
<dbReference type="InterPro" id="IPR002734">
    <property type="entry name" value="RibDG_C"/>
</dbReference>
<proteinExistence type="predicted"/>
<evidence type="ECO:0000313" key="2">
    <source>
        <dbReference type="EMBL" id="GAA1865903.1"/>
    </source>
</evidence>
<organism evidence="2 3">
    <name type="scientific">Myceligenerans crystallogenes</name>
    <dbReference type="NCBI Taxonomy" id="316335"/>
    <lineage>
        <taxon>Bacteria</taxon>
        <taxon>Bacillati</taxon>
        <taxon>Actinomycetota</taxon>
        <taxon>Actinomycetes</taxon>
        <taxon>Micrococcales</taxon>
        <taxon>Promicromonosporaceae</taxon>
        <taxon>Myceligenerans</taxon>
    </lineage>
</organism>
<protein>
    <submittedName>
        <fullName evidence="2">Dihydrofolate reductase family protein</fullName>
    </submittedName>
</protein>
<sequence length="209" mass="21842">MIEGMARSVLDMSMSLDGFIAGPDDGPANGLGTGGERLHAWLFDGDQVRETAGTPTLRTSAESVPLVDEMLATGAVLTGRRTFDAAGGWGGDHHDGVRIEVLTRTGPGPDAVRGPHVHYATDGIEAAMARARAAAGDRDVLVHGATTAQLALRAGVLDELQIHLVPVLLGGGRSLFGTLGIEPRHLDVTRVVDAPGVTHLRYHVTNPDP</sequence>
<name>A0ABN2NEL9_9MICO</name>
<reference evidence="2 3" key="1">
    <citation type="journal article" date="2019" name="Int. J. Syst. Evol. Microbiol.">
        <title>The Global Catalogue of Microorganisms (GCM) 10K type strain sequencing project: providing services to taxonomists for standard genome sequencing and annotation.</title>
        <authorList>
            <consortium name="The Broad Institute Genomics Platform"/>
            <consortium name="The Broad Institute Genome Sequencing Center for Infectious Disease"/>
            <person name="Wu L."/>
            <person name="Ma J."/>
        </authorList>
    </citation>
    <scope>NUCLEOTIDE SEQUENCE [LARGE SCALE GENOMIC DNA]</scope>
    <source>
        <strain evidence="2 3">JCM 14326</strain>
    </source>
</reference>
<gene>
    <name evidence="2" type="ORF">GCM10009751_25020</name>
</gene>
<comment type="caution">
    <text evidence="2">The sequence shown here is derived from an EMBL/GenBank/DDBJ whole genome shotgun (WGS) entry which is preliminary data.</text>
</comment>
<dbReference type="EMBL" id="BAAANL010000005">
    <property type="protein sequence ID" value="GAA1865903.1"/>
    <property type="molecule type" value="Genomic_DNA"/>
</dbReference>
<feature type="domain" description="Bacterial bifunctional deaminase-reductase C-terminal" evidence="1">
    <location>
        <begin position="10"/>
        <end position="187"/>
    </location>
</feature>
<dbReference type="PANTHER" id="PTHR38011:SF12">
    <property type="entry name" value="BIFUNCTIONAL DEAMINASE-REDUCTASE DOMAIN PROTEIN"/>
    <property type="match status" value="1"/>
</dbReference>
<dbReference type="InterPro" id="IPR024072">
    <property type="entry name" value="DHFR-like_dom_sf"/>
</dbReference>
<dbReference type="Pfam" id="PF01872">
    <property type="entry name" value="RibD_C"/>
    <property type="match status" value="1"/>
</dbReference>
<dbReference type="SUPFAM" id="SSF53597">
    <property type="entry name" value="Dihydrofolate reductase-like"/>
    <property type="match status" value="1"/>
</dbReference>
<dbReference type="InterPro" id="IPR050765">
    <property type="entry name" value="Riboflavin_Biosynth_HTPR"/>
</dbReference>